<keyword evidence="1 2" id="KW-0175">Coiled coil</keyword>
<proteinExistence type="predicted"/>
<keyword evidence="5" id="KW-0969">Cilium</keyword>
<evidence type="ECO:0000313" key="5">
    <source>
        <dbReference type="EMBL" id="ACO62806.1"/>
    </source>
</evidence>
<name>C1E506_MICCC</name>
<dbReference type="FunCoup" id="C1E506">
    <property type="interactions" value="1836"/>
</dbReference>
<dbReference type="GeneID" id="8243243"/>
<evidence type="ECO:0000256" key="1">
    <source>
        <dbReference type="ARBA" id="ARBA00023054"/>
    </source>
</evidence>
<feature type="coiled-coil region" evidence="2">
    <location>
        <begin position="655"/>
        <end position="760"/>
    </location>
</feature>
<dbReference type="GO" id="GO:0005856">
    <property type="term" value="C:cytoskeleton"/>
    <property type="evidence" value="ECO:0007669"/>
    <property type="project" value="TreeGrafter"/>
</dbReference>
<dbReference type="Pfam" id="PF21771">
    <property type="entry name" value="CFAP58_CC"/>
    <property type="match status" value="1"/>
</dbReference>
<feature type="region of interest" description="Disordered" evidence="3">
    <location>
        <begin position="838"/>
        <end position="925"/>
    </location>
</feature>
<keyword evidence="5" id="KW-0966">Cell projection</keyword>
<feature type="domain" description="Cilia- and flagella-associated protein 58 central coiled coil" evidence="4">
    <location>
        <begin position="425"/>
        <end position="671"/>
    </location>
</feature>
<evidence type="ECO:0000256" key="2">
    <source>
        <dbReference type="SAM" id="Coils"/>
    </source>
</evidence>
<dbReference type="Proteomes" id="UP000002009">
    <property type="component" value="Chromosome 4"/>
</dbReference>
<feature type="compositionally biased region" description="Basic and acidic residues" evidence="3">
    <location>
        <begin position="838"/>
        <end position="863"/>
    </location>
</feature>
<gene>
    <name evidence="5" type="primary">MBO2</name>
    <name evidence="5" type="ORF">MICPUN_100280</name>
</gene>
<feature type="coiled-coil region" evidence="2">
    <location>
        <begin position="277"/>
        <end position="346"/>
    </location>
</feature>
<dbReference type="PANTHER" id="PTHR32083">
    <property type="entry name" value="CILIA AND FLAGELLA-ASSOCIATED PROTEIN 58-RELATED"/>
    <property type="match status" value="1"/>
</dbReference>
<dbReference type="InParanoid" id="C1E506"/>
<keyword evidence="6" id="KW-1185">Reference proteome</keyword>
<sequence length="925" mass="103936">MTREADPPPQPLVDEDPESSEAFKVLDALLAAGGIERSKVYKAKAAYCELHDALGSQLARVVKLEADAATLHGTLEGGVAELEAARAAARNRLTQEEEDELDRLRRECDVAVAEAELAGEREQSASMDVYEATRARNDAKRRLEEVELEHERAMAPAIASARAEVSELAEDVRSERTRMEDMRKTADDARVKTRELTTLTRSIDEEQTRTAAELSQIAHLPLKIRRECDVVNEQIKALRAQEQSLRKRFIALDESEARQAETVRRKTEEHSTVAGTLERAGIAMEQKERTADELLKDLERETRERERLANEKTELELRLAAADADLKAIADGNARKRKELERTERKTGTCAAAAKHVADVVPQLETELGQLRLDVKTETRVSAERSAAIEKIRADIDKEMKAYITEESAGKEKGGEFEAAYAQVANLEDVIKHLRKEEAERNRVERDVRTQVDRLIKTNALKREKRREQTEKAGSLDNELDDLKKQAKENARRLKELVSAFHEVQSQRNKFAQLIEAGKQTKSEMGEKLRVLANEIDILRSESGDKEIKLVHAHAQLTGAMTARDVLRQDINKRAVVLRESRDRIDEQANEIEGLNAVTRQGRRERIALASRFSHETSRRDHTGLMLVERNDEVAALHERVNLQVDVGRRGEIELRNREDEIRALAAEITKHELSVEASTALASNVPGLLAQVQRLRKDLIVERRRVARLSAKAEEPENAERWRALPGKDPGADELRAKMKDLKLAIEDKEDEIEENVLMLTELDALVRRMTSEAASGRAESLELAKTVNDLVTKIQSAEETTKSTVSELALCQARSEALALEADVLKRRLVEARERVARGEAPDEESEKRWARELAGEAHSADDDDDDDGYDGYGAPPRPNAYVPTDEKSLGVPRPYGKFAPFKPTDVAGNLRHYRKPTASTVE</sequence>
<dbReference type="STRING" id="296587.C1E506"/>
<dbReference type="PANTHER" id="PTHR32083:SF34">
    <property type="entry name" value="COILED-COIL DOMAIN-CONTAINING PROTEIN 146"/>
    <property type="match status" value="1"/>
</dbReference>
<dbReference type="KEGG" id="mis:MICPUN_100280"/>
<dbReference type="OrthoDB" id="10262929at2759"/>
<dbReference type="AlphaFoldDB" id="C1E506"/>
<dbReference type="OMA" id="PRPNAYV"/>
<reference evidence="5 6" key="1">
    <citation type="journal article" date="2009" name="Science">
        <title>Green evolution and dynamic adaptations revealed by genomes of the marine picoeukaryotes Micromonas.</title>
        <authorList>
            <person name="Worden A.Z."/>
            <person name="Lee J.H."/>
            <person name="Mock T."/>
            <person name="Rouze P."/>
            <person name="Simmons M.P."/>
            <person name="Aerts A.L."/>
            <person name="Allen A.E."/>
            <person name="Cuvelier M.L."/>
            <person name="Derelle E."/>
            <person name="Everett M.V."/>
            <person name="Foulon E."/>
            <person name="Grimwood J."/>
            <person name="Gundlach H."/>
            <person name="Henrissat B."/>
            <person name="Napoli C."/>
            <person name="McDonald S.M."/>
            <person name="Parker M.S."/>
            <person name="Rombauts S."/>
            <person name="Salamov A."/>
            <person name="Von Dassow P."/>
            <person name="Badger J.H."/>
            <person name="Coutinho P.M."/>
            <person name="Demir E."/>
            <person name="Dubchak I."/>
            <person name="Gentemann C."/>
            <person name="Eikrem W."/>
            <person name="Gready J.E."/>
            <person name="John U."/>
            <person name="Lanier W."/>
            <person name="Lindquist E.A."/>
            <person name="Lucas S."/>
            <person name="Mayer K.F."/>
            <person name="Moreau H."/>
            <person name="Not F."/>
            <person name="Otillar R."/>
            <person name="Panaud O."/>
            <person name="Pangilinan J."/>
            <person name="Paulsen I."/>
            <person name="Piegu B."/>
            <person name="Poliakov A."/>
            <person name="Robbens S."/>
            <person name="Schmutz J."/>
            <person name="Toulza E."/>
            <person name="Wyss T."/>
            <person name="Zelensky A."/>
            <person name="Zhou K."/>
            <person name="Armbrust E.V."/>
            <person name="Bhattacharya D."/>
            <person name="Goodenough U.W."/>
            <person name="Van de Peer Y."/>
            <person name="Grigoriev I.V."/>
        </authorList>
    </citation>
    <scope>NUCLEOTIDE SEQUENCE [LARGE SCALE GENOMIC DNA]</scope>
    <source>
        <strain evidence="6">RCC299 / NOUM17</strain>
    </source>
</reference>
<feature type="coiled-coil region" evidence="2">
    <location>
        <begin position="79"/>
        <end position="185"/>
    </location>
</feature>
<evidence type="ECO:0000259" key="4">
    <source>
        <dbReference type="Pfam" id="PF21771"/>
    </source>
</evidence>
<dbReference type="InterPro" id="IPR049270">
    <property type="entry name" value="CFAP58_CC"/>
</dbReference>
<protein>
    <submittedName>
        <fullName evidence="5">Coiled-coil flagellar protein</fullName>
    </submittedName>
</protein>
<feature type="coiled-coil region" evidence="2">
    <location>
        <begin position="417"/>
        <end position="542"/>
    </location>
</feature>
<accession>C1E506</accession>
<evidence type="ECO:0000313" key="6">
    <source>
        <dbReference type="Proteomes" id="UP000002009"/>
    </source>
</evidence>
<keyword evidence="5" id="KW-0282">Flagellum</keyword>
<dbReference type="EMBL" id="CP001325">
    <property type="protein sequence ID" value="ACO62806.1"/>
    <property type="molecule type" value="Genomic_DNA"/>
</dbReference>
<dbReference type="eggNOG" id="ENOG502QPM4">
    <property type="taxonomic scope" value="Eukaryota"/>
</dbReference>
<organism evidence="5 6">
    <name type="scientific">Micromonas commoda (strain RCC299 / NOUM17 / CCMP2709)</name>
    <name type="common">Picoplanktonic green alga</name>
    <dbReference type="NCBI Taxonomy" id="296587"/>
    <lineage>
        <taxon>Eukaryota</taxon>
        <taxon>Viridiplantae</taxon>
        <taxon>Chlorophyta</taxon>
        <taxon>Mamiellophyceae</taxon>
        <taxon>Mamiellales</taxon>
        <taxon>Mamiellaceae</taxon>
        <taxon>Micromonas</taxon>
    </lineage>
</organism>
<dbReference type="RefSeq" id="XP_002501548.1">
    <property type="nucleotide sequence ID" value="XM_002501502.1"/>
</dbReference>
<evidence type="ECO:0000256" key="3">
    <source>
        <dbReference type="SAM" id="MobiDB-lite"/>
    </source>
</evidence>